<sequence length="180" mass="19447">SLTNAGVLSQGEPFDSHSAQNRRSLYSTGFQQIQKPFGEGSAPASGRCVTLGTSRGEKSQLGQGSCTVRTPDAHYRVDPFIQWWILNISGPSRRDSRLASTALPLRLLALFRPGRPTSTTRPHSSSSVGTSLSKTGRPPRPLRLPLFPRRSLAQISRLTSPCASASRPVAGLPGWRELIS</sequence>
<accession>A0A6H5GLX7</accession>
<evidence type="ECO:0000256" key="1">
    <source>
        <dbReference type="SAM" id="MobiDB-lite"/>
    </source>
</evidence>
<protein>
    <submittedName>
        <fullName evidence="2">Uncharacterized protein</fullName>
    </submittedName>
</protein>
<keyword evidence="3" id="KW-1185">Reference proteome</keyword>
<evidence type="ECO:0000313" key="3">
    <source>
        <dbReference type="Proteomes" id="UP000479000"/>
    </source>
</evidence>
<name>A0A6H5GLX7_9HEMI</name>
<feature type="region of interest" description="Disordered" evidence="1">
    <location>
        <begin position="36"/>
        <end position="66"/>
    </location>
</feature>
<reference evidence="2 3" key="1">
    <citation type="submission" date="2020-02" db="EMBL/GenBank/DDBJ databases">
        <authorList>
            <person name="Ferguson B K."/>
        </authorList>
    </citation>
    <scope>NUCLEOTIDE SEQUENCE [LARGE SCALE GENOMIC DNA]</scope>
</reference>
<feature type="compositionally biased region" description="Low complexity" evidence="1">
    <location>
        <begin position="113"/>
        <end position="133"/>
    </location>
</feature>
<proteinExistence type="predicted"/>
<evidence type="ECO:0000313" key="2">
    <source>
        <dbReference type="EMBL" id="CAB0002619.1"/>
    </source>
</evidence>
<feature type="non-terminal residue" evidence="2">
    <location>
        <position position="1"/>
    </location>
</feature>
<gene>
    <name evidence="2" type="ORF">NTEN_LOCUS8406</name>
</gene>
<feature type="region of interest" description="Disordered" evidence="1">
    <location>
        <begin position="113"/>
        <end position="146"/>
    </location>
</feature>
<dbReference type="Proteomes" id="UP000479000">
    <property type="component" value="Unassembled WGS sequence"/>
</dbReference>
<dbReference type="AlphaFoldDB" id="A0A6H5GLX7"/>
<organism evidence="2 3">
    <name type="scientific">Nesidiocoris tenuis</name>
    <dbReference type="NCBI Taxonomy" id="355587"/>
    <lineage>
        <taxon>Eukaryota</taxon>
        <taxon>Metazoa</taxon>
        <taxon>Ecdysozoa</taxon>
        <taxon>Arthropoda</taxon>
        <taxon>Hexapoda</taxon>
        <taxon>Insecta</taxon>
        <taxon>Pterygota</taxon>
        <taxon>Neoptera</taxon>
        <taxon>Paraneoptera</taxon>
        <taxon>Hemiptera</taxon>
        <taxon>Heteroptera</taxon>
        <taxon>Panheteroptera</taxon>
        <taxon>Cimicomorpha</taxon>
        <taxon>Miridae</taxon>
        <taxon>Dicyphina</taxon>
        <taxon>Nesidiocoris</taxon>
    </lineage>
</organism>
<dbReference type="EMBL" id="CADCXU010012734">
    <property type="protein sequence ID" value="CAB0002619.1"/>
    <property type="molecule type" value="Genomic_DNA"/>
</dbReference>